<organism evidence="1 2">
    <name type="scientific">Nakamurella alba</name>
    <dbReference type="NCBI Taxonomy" id="2665158"/>
    <lineage>
        <taxon>Bacteria</taxon>
        <taxon>Bacillati</taxon>
        <taxon>Actinomycetota</taxon>
        <taxon>Actinomycetes</taxon>
        <taxon>Nakamurellales</taxon>
        <taxon>Nakamurellaceae</taxon>
        <taxon>Nakamurella</taxon>
    </lineage>
</organism>
<protein>
    <submittedName>
        <fullName evidence="1">Uncharacterized protein</fullName>
    </submittedName>
</protein>
<accession>A0A7K1FFK8</accession>
<dbReference type="EMBL" id="WLYK01000001">
    <property type="protein sequence ID" value="MTD12892.1"/>
    <property type="molecule type" value="Genomic_DNA"/>
</dbReference>
<comment type="caution">
    <text evidence="1">The sequence shown here is derived from an EMBL/GenBank/DDBJ whole genome shotgun (WGS) entry which is preliminary data.</text>
</comment>
<evidence type="ECO:0000313" key="2">
    <source>
        <dbReference type="Proteomes" id="UP000460221"/>
    </source>
</evidence>
<gene>
    <name evidence="1" type="ORF">GIS00_02890</name>
</gene>
<evidence type="ECO:0000313" key="1">
    <source>
        <dbReference type="EMBL" id="MTD12892.1"/>
    </source>
</evidence>
<dbReference type="AlphaFoldDB" id="A0A7K1FFK8"/>
<dbReference type="CDD" id="cd00093">
    <property type="entry name" value="HTH_XRE"/>
    <property type="match status" value="1"/>
</dbReference>
<keyword evidence="2" id="KW-1185">Reference proteome</keyword>
<proteinExistence type="predicted"/>
<sequence>MTQADAARSAGVSLATWRRWEEDPAAVSAKTRVACEGALKGMSELERRSLKSAGAFVEAWVDSHRLTPRQAYAIAVELGTWIDTDIGEWLQDPSEPLHDVAPFDRFDLRVMMLVGDSRAWAEAVRQRCRVLYDEVEAGTLPFDRPGPLIDEVLIGAALDGARTWLQDMPELFERIPRRDSVDDDDDEVASVIGDDDWSVVSDIFDDECCWDEWEVPLLRGHPLLPAVLAERHPFRWFDVVEPTGAGYLQRLTGMVVDD</sequence>
<reference evidence="1 2" key="1">
    <citation type="submission" date="2019-11" db="EMBL/GenBank/DDBJ databases">
        <authorList>
            <person name="Jiang L.-Q."/>
        </authorList>
    </citation>
    <scope>NUCLEOTIDE SEQUENCE [LARGE SCALE GENOMIC DNA]</scope>
    <source>
        <strain evidence="1 2">YIM 132087</strain>
    </source>
</reference>
<name>A0A7K1FFK8_9ACTN</name>
<dbReference type="InterPro" id="IPR001387">
    <property type="entry name" value="Cro/C1-type_HTH"/>
</dbReference>
<dbReference type="Proteomes" id="UP000460221">
    <property type="component" value="Unassembled WGS sequence"/>
</dbReference>